<proteinExistence type="predicted"/>
<gene>
    <name evidence="1" type="primary">WBGene00279854</name>
</gene>
<dbReference type="AlphaFoldDB" id="A0A2A6CLN4"/>
<dbReference type="Proteomes" id="UP000005239">
    <property type="component" value="Unassembled WGS sequence"/>
</dbReference>
<dbReference type="Gene3D" id="1.20.1070.10">
    <property type="entry name" value="Rhodopsin 7-helix transmembrane proteins"/>
    <property type="match status" value="1"/>
</dbReference>
<name>A0A2A6CLN4_PRIPA</name>
<dbReference type="Pfam" id="PF10326">
    <property type="entry name" value="7TM_GPCR_Str"/>
    <property type="match status" value="1"/>
</dbReference>
<reference evidence="1" key="2">
    <citation type="submission" date="2022-06" db="UniProtKB">
        <authorList>
            <consortium name="EnsemblMetazoa"/>
        </authorList>
    </citation>
    <scope>IDENTIFICATION</scope>
    <source>
        <strain evidence="1">PS312</strain>
    </source>
</reference>
<dbReference type="PANTHER" id="PTHR45907:SF16">
    <property type="entry name" value="SERPENTINE RECEPTOR, CLASS J"/>
    <property type="match status" value="1"/>
</dbReference>
<evidence type="ECO:0000313" key="1">
    <source>
        <dbReference type="EnsemblMetazoa" id="PPA41485.1"/>
    </source>
</evidence>
<dbReference type="SUPFAM" id="SSF81321">
    <property type="entry name" value="Family A G protein-coupled receptor-like"/>
    <property type="match status" value="1"/>
</dbReference>
<reference evidence="2" key="1">
    <citation type="journal article" date="2008" name="Nat. Genet.">
        <title>The Pristionchus pacificus genome provides a unique perspective on nematode lifestyle and parasitism.</title>
        <authorList>
            <person name="Dieterich C."/>
            <person name="Clifton S.W."/>
            <person name="Schuster L.N."/>
            <person name="Chinwalla A."/>
            <person name="Delehaunty K."/>
            <person name="Dinkelacker I."/>
            <person name="Fulton L."/>
            <person name="Fulton R."/>
            <person name="Godfrey J."/>
            <person name="Minx P."/>
            <person name="Mitreva M."/>
            <person name="Roeseler W."/>
            <person name="Tian H."/>
            <person name="Witte H."/>
            <person name="Yang S.P."/>
            <person name="Wilson R.K."/>
            <person name="Sommer R.J."/>
        </authorList>
    </citation>
    <scope>NUCLEOTIDE SEQUENCE [LARGE SCALE GENOMIC DNA]</scope>
    <source>
        <strain evidence="2">PS312</strain>
    </source>
</reference>
<accession>A0A2A6CLN4</accession>
<protein>
    <submittedName>
        <fullName evidence="1">G protein-coupled receptor</fullName>
    </submittedName>
</protein>
<dbReference type="InterPro" id="IPR019428">
    <property type="entry name" value="7TM_GPCR_serpentine_rcpt_Str"/>
</dbReference>
<keyword evidence="2" id="KW-1185">Reference proteome</keyword>
<dbReference type="EnsemblMetazoa" id="PPA41485.1">
    <property type="protein sequence ID" value="PPA41485.1"/>
    <property type="gene ID" value="WBGene00279854"/>
</dbReference>
<organism evidence="1 2">
    <name type="scientific">Pristionchus pacificus</name>
    <name type="common">Parasitic nematode worm</name>
    <dbReference type="NCBI Taxonomy" id="54126"/>
    <lineage>
        <taxon>Eukaryota</taxon>
        <taxon>Metazoa</taxon>
        <taxon>Ecdysozoa</taxon>
        <taxon>Nematoda</taxon>
        <taxon>Chromadorea</taxon>
        <taxon>Rhabditida</taxon>
        <taxon>Rhabditina</taxon>
        <taxon>Diplogasteromorpha</taxon>
        <taxon>Diplogasteroidea</taxon>
        <taxon>Neodiplogasteridae</taxon>
        <taxon>Pristionchus</taxon>
    </lineage>
</organism>
<accession>A0A8R1Z2Y6</accession>
<dbReference type="InterPro" id="IPR019423">
    <property type="entry name" value="7TM_GPCR_serpentine_rcpt_Srj"/>
</dbReference>
<sequence>IILCTLTAFSFALNILLIAVISHKQCRLVGKYRYLLVSFAILDLTTSLLGLITHPVVIVSEYGLLSVSMNLLNCSGFIENLGTRVFNLTFYEPFLLLTFHFIYRYRALIAPENTVSKFRKGFALAVLIFLIYTCLAAIPAHLASMDPTKNRRFFVNASDYTSAYLRRRDAIPLAMLYFHDPVHRAHFDQTTLILLIVSGTVVSIPLCANVFLVYKIQSAVGNK</sequence>
<dbReference type="PANTHER" id="PTHR45907">
    <property type="entry name" value="SERPENTINE RECEPTOR, CLASS J"/>
    <property type="match status" value="1"/>
</dbReference>
<evidence type="ECO:0000313" key="2">
    <source>
        <dbReference type="Proteomes" id="UP000005239"/>
    </source>
</evidence>